<proteinExistence type="predicted"/>
<accession>A0A642BEN1</accession>
<gene>
    <name evidence="2" type="ORF">F3B98_32750</name>
</gene>
<organism evidence="2 3">
    <name type="scientific">Bacteroides ovatus</name>
    <dbReference type="NCBI Taxonomy" id="28116"/>
    <lineage>
        <taxon>Bacteria</taxon>
        <taxon>Pseudomonadati</taxon>
        <taxon>Bacteroidota</taxon>
        <taxon>Bacteroidia</taxon>
        <taxon>Bacteroidales</taxon>
        <taxon>Bacteroidaceae</taxon>
        <taxon>Bacteroides</taxon>
    </lineage>
</organism>
<name>A0A642BEN1_BACOV</name>
<dbReference type="Proteomes" id="UP000435985">
    <property type="component" value="Unassembled WGS sequence"/>
</dbReference>
<comment type="caution">
    <text evidence="2">The sequence shown here is derived from an EMBL/GenBank/DDBJ whole genome shotgun (WGS) entry which is preliminary data.</text>
</comment>
<feature type="non-terminal residue" evidence="2">
    <location>
        <position position="154"/>
    </location>
</feature>
<dbReference type="AlphaFoldDB" id="A0A642BEN1"/>
<protein>
    <submittedName>
        <fullName evidence="2">Uncharacterized protein</fullName>
    </submittedName>
</protein>
<keyword evidence="1" id="KW-1133">Transmembrane helix</keyword>
<dbReference type="Gene3D" id="1.10.10.10">
    <property type="entry name" value="Winged helix-like DNA-binding domain superfamily/Winged helix DNA-binding domain"/>
    <property type="match status" value="1"/>
</dbReference>
<feature type="transmembrane region" description="Helical" evidence="1">
    <location>
        <begin position="108"/>
        <end position="129"/>
    </location>
</feature>
<evidence type="ECO:0000313" key="2">
    <source>
        <dbReference type="EMBL" id="KAA4645871.1"/>
    </source>
</evidence>
<keyword evidence="1" id="KW-0472">Membrane</keyword>
<sequence>MEPLETHFKGIILSNLYRDPRKKRIQHDIMDELQTKLFPEQLISYRKQLVMEGLITEEEPDEVHSLVEITPKGYEAIQTFGSYQAYIANQQKAIKLQRESEIMKSRYLRLKTISIVITTLLSILSFITVQSPNQKIPDRKTKCVIKTHINIKQN</sequence>
<dbReference type="InterPro" id="IPR036388">
    <property type="entry name" value="WH-like_DNA-bd_sf"/>
</dbReference>
<dbReference type="EMBL" id="VWFO01000685">
    <property type="protein sequence ID" value="KAA4645871.1"/>
    <property type="molecule type" value="Genomic_DNA"/>
</dbReference>
<keyword evidence="1" id="KW-0812">Transmembrane</keyword>
<reference evidence="2 3" key="1">
    <citation type="journal article" date="2019" name="Nat. Med.">
        <title>A library of human gut bacterial isolates paired with longitudinal multiomics data enables mechanistic microbiome research.</title>
        <authorList>
            <person name="Poyet M."/>
            <person name="Groussin M."/>
            <person name="Gibbons S.M."/>
            <person name="Avila-Pacheco J."/>
            <person name="Jiang X."/>
            <person name="Kearney S.M."/>
            <person name="Perrotta A.R."/>
            <person name="Berdy B."/>
            <person name="Zhao S."/>
            <person name="Lieberman T.D."/>
            <person name="Swanson P.K."/>
            <person name="Smith M."/>
            <person name="Roesemann S."/>
            <person name="Alexander J.E."/>
            <person name="Rich S.A."/>
            <person name="Livny J."/>
            <person name="Vlamakis H."/>
            <person name="Clish C."/>
            <person name="Bullock K."/>
            <person name="Deik A."/>
            <person name="Scott J."/>
            <person name="Pierce K.A."/>
            <person name="Xavier R.J."/>
            <person name="Alm E.J."/>
        </authorList>
    </citation>
    <scope>NUCLEOTIDE SEQUENCE [LARGE SCALE GENOMIC DNA]</scope>
    <source>
        <strain evidence="2 3">BIOML-A14</strain>
    </source>
</reference>
<evidence type="ECO:0000256" key="1">
    <source>
        <dbReference type="SAM" id="Phobius"/>
    </source>
</evidence>
<evidence type="ECO:0000313" key="3">
    <source>
        <dbReference type="Proteomes" id="UP000435985"/>
    </source>
</evidence>